<organism evidence="2 3">
    <name type="scientific">Linum trigynum</name>
    <dbReference type="NCBI Taxonomy" id="586398"/>
    <lineage>
        <taxon>Eukaryota</taxon>
        <taxon>Viridiplantae</taxon>
        <taxon>Streptophyta</taxon>
        <taxon>Embryophyta</taxon>
        <taxon>Tracheophyta</taxon>
        <taxon>Spermatophyta</taxon>
        <taxon>Magnoliopsida</taxon>
        <taxon>eudicotyledons</taxon>
        <taxon>Gunneridae</taxon>
        <taxon>Pentapetalae</taxon>
        <taxon>rosids</taxon>
        <taxon>fabids</taxon>
        <taxon>Malpighiales</taxon>
        <taxon>Linaceae</taxon>
        <taxon>Linum</taxon>
    </lineage>
</organism>
<feature type="compositionally biased region" description="Basic and acidic residues" evidence="1">
    <location>
        <begin position="1"/>
        <end position="17"/>
    </location>
</feature>
<dbReference type="EMBL" id="OZ034817">
    <property type="protein sequence ID" value="CAL1382510.1"/>
    <property type="molecule type" value="Genomic_DNA"/>
</dbReference>
<proteinExistence type="predicted"/>
<sequence>MNEADPTHVDSAVRLDGAEDDDVGDSDTSIGGDFDTRPFDGDGGSIDDDGESFKLSIFAGEPQPEQQGDQRLDDGGRAGPRMQELSLCESVKVALLAIFAVELRKERYGSGGG</sequence>
<dbReference type="AlphaFoldDB" id="A0AAV2EAD9"/>
<evidence type="ECO:0000313" key="2">
    <source>
        <dbReference type="EMBL" id="CAL1382510.1"/>
    </source>
</evidence>
<evidence type="ECO:0000256" key="1">
    <source>
        <dbReference type="SAM" id="MobiDB-lite"/>
    </source>
</evidence>
<feature type="region of interest" description="Disordered" evidence="1">
    <location>
        <begin position="1"/>
        <end position="80"/>
    </location>
</feature>
<dbReference type="Proteomes" id="UP001497516">
    <property type="component" value="Chromosome 4"/>
</dbReference>
<accession>A0AAV2EAD9</accession>
<gene>
    <name evidence="2" type="ORF">LTRI10_LOCUS23831</name>
</gene>
<evidence type="ECO:0000313" key="3">
    <source>
        <dbReference type="Proteomes" id="UP001497516"/>
    </source>
</evidence>
<reference evidence="2 3" key="1">
    <citation type="submission" date="2024-04" db="EMBL/GenBank/DDBJ databases">
        <authorList>
            <person name="Fracassetti M."/>
        </authorList>
    </citation>
    <scope>NUCLEOTIDE SEQUENCE [LARGE SCALE GENOMIC DNA]</scope>
</reference>
<protein>
    <submittedName>
        <fullName evidence="2">Uncharacterized protein</fullName>
    </submittedName>
</protein>
<keyword evidence="3" id="KW-1185">Reference proteome</keyword>
<name>A0AAV2EAD9_9ROSI</name>